<evidence type="ECO:0000313" key="2">
    <source>
        <dbReference type="WBParaSite" id="MBELARI_LOCUS1467"/>
    </source>
</evidence>
<dbReference type="AlphaFoldDB" id="A0AAF3EL26"/>
<evidence type="ECO:0000313" key="1">
    <source>
        <dbReference type="Proteomes" id="UP000887575"/>
    </source>
</evidence>
<keyword evidence="1" id="KW-1185">Reference proteome</keyword>
<dbReference type="WBParaSite" id="MBELARI_LOCUS1467">
    <property type="protein sequence ID" value="MBELARI_LOCUS1467"/>
    <property type="gene ID" value="MBELARI_LOCUS1467"/>
</dbReference>
<organism evidence="1 2">
    <name type="scientific">Mesorhabditis belari</name>
    <dbReference type="NCBI Taxonomy" id="2138241"/>
    <lineage>
        <taxon>Eukaryota</taxon>
        <taxon>Metazoa</taxon>
        <taxon>Ecdysozoa</taxon>
        <taxon>Nematoda</taxon>
        <taxon>Chromadorea</taxon>
        <taxon>Rhabditida</taxon>
        <taxon>Rhabditina</taxon>
        <taxon>Rhabditomorpha</taxon>
        <taxon>Rhabditoidea</taxon>
        <taxon>Rhabditidae</taxon>
        <taxon>Mesorhabditinae</taxon>
        <taxon>Mesorhabditis</taxon>
    </lineage>
</organism>
<dbReference type="Proteomes" id="UP000887575">
    <property type="component" value="Unassembled WGS sequence"/>
</dbReference>
<sequence length="114" mass="13554">MVQAVRTSLLRPYIYQAAKERNDMLDEVLWKVCVERIKIEPRIGCDDGEDVSESTSLIEDVDVMVIDNAKIEMRKEMKKQEWFEMKSGDERKKRNDMLDELLWKVCLERIKIES</sequence>
<name>A0AAF3EL26_9BILA</name>
<reference evidence="2" key="1">
    <citation type="submission" date="2024-02" db="UniProtKB">
        <authorList>
            <consortium name="WormBaseParasite"/>
        </authorList>
    </citation>
    <scope>IDENTIFICATION</scope>
</reference>
<accession>A0AAF3EL26</accession>
<proteinExistence type="predicted"/>
<protein>
    <submittedName>
        <fullName evidence="2">Uncharacterized protein</fullName>
    </submittedName>
</protein>